<dbReference type="Gene3D" id="3.40.50.300">
    <property type="entry name" value="P-loop containing nucleotide triphosphate hydrolases"/>
    <property type="match status" value="1"/>
</dbReference>
<gene>
    <name evidence="5" type="ORF">M9Y10_039184</name>
</gene>
<dbReference type="InterPro" id="IPR041589">
    <property type="entry name" value="DNAH3_AAA_lid_1"/>
</dbReference>
<evidence type="ECO:0000313" key="5">
    <source>
        <dbReference type="EMBL" id="KAK8888123.1"/>
    </source>
</evidence>
<dbReference type="Pfam" id="PF12780">
    <property type="entry name" value="AAA_8"/>
    <property type="match status" value="1"/>
</dbReference>
<dbReference type="InterPro" id="IPR026983">
    <property type="entry name" value="DHC"/>
</dbReference>
<evidence type="ECO:0000256" key="1">
    <source>
        <dbReference type="SAM" id="Coils"/>
    </source>
</evidence>
<organism evidence="5 6">
    <name type="scientific">Tritrichomonas musculus</name>
    <dbReference type="NCBI Taxonomy" id="1915356"/>
    <lineage>
        <taxon>Eukaryota</taxon>
        <taxon>Metamonada</taxon>
        <taxon>Parabasalia</taxon>
        <taxon>Tritrichomonadida</taxon>
        <taxon>Tritrichomonadidae</taxon>
        <taxon>Tritrichomonas</taxon>
    </lineage>
</organism>
<evidence type="ECO:0008006" key="7">
    <source>
        <dbReference type="Google" id="ProtNLM"/>
    </source>
</evidence>
<dbReference type="InterPro" id="IPR024743">
    <property type="entry name" value="Dynein_HC_stalk"/>
</dbReference>
<name>A0ABR2KB90_9EUKA</name>
<comment type="caution">
    <text evidence="5">The sequence shown here is derived from an EMBL/GenBank/DDBJ whole genome shotgun (WGS) entry which is preliminary data.</text>
</comment>
<dbReference type="InterPro" id="IPR024317">
    <property type="entry name" value="Dynein_heavy_chain_D4_dom"/>
</dbReference>
<keyword evidence="1" id="KW-0175">Coiled coil</keyword>
<dbReference type="EMBL" id="JAPFFF010000006">
    <property type="protein sequence ID" value="KAK8888123.1"/>
    <property type="molecule type" value="Genomic_DNA"/>
</dbReference>
<evidence type="ECO:0000313" key="6">
    <source>
        <dbReference type="Proteomes" id="UP001470230"/>
    </source>
</evidence>
<dbReference type="Pfam" id="PF12777">
    <property type="entry name" value="MT"/>
    <property type="match status" value="1"/>
</dbReference>
<dbReference type="Gene3D" id="1.20.920.60">
    <property type="match status" value="1"/>
</dbReference>
<protein>
    <recommendedName>
        <fullName evidence="7">Dynein heavy chain coiled coil stalk domain-containing protein</fullName>
    </recommendedName>
</protein>
<sequence length="508" mass="58259">MIDFDYEYIRPFTNINKEITKTFIPTAIKFNFIFILHDECQLLQGVFHAMPNVVNTPEQMIQLPSTDSIHVYNDRIVYLVHYQKVMDIVISQIIKILKIVTTRDEQMLCAFPPDGDDSVFDKCITPIVSLELANYSVMNHSLFDDAIENILQIAKGINNPQKSMLFIFLGRSGKKNLVRLASYLEGCNAFRFNLASNYNMAEIGADLIKVFNLINCKKQPQSKVIQNSSEHFEAEKKHNYATQESYMEPISLYKKTIIISQQQYSKGSQDSYKEAVIMKKKLEAQAKIIADKQAERAALIDQILQDTAIAKMELIAAQREKEQAEERQAFVFEELRKEQILRVRAMAALDCIDRKCITELSSFSSPPGKVGDVMEAIVLILSEGGRPAPDLSWKAAKKLICNTNVFMYKLHHLHENWNDNIMQLTKQKVAKWTFKESDVIRSSSACANIYAWLNNILNYYTIIQNIISKKREANEAEELLNKSIEKLKKVQAKATALEDQLQKLNDQF</sequence>
<dbReference type="InterPro" id="IPR027417">
    <property type="entry name" value="P-loop_NTPase"/>
</dbReference>
<dbReference type="PANTHER" id="PTHR10676:SF36">
    <property type="entry name" value="DYNEIN HEAVY CHAIN AT 93AB, ISOFORM C"/>
    <property type="match status" value="1"/>
</dbReference>
<accession>A0ABR2KB90</accession>
<dbReference type="Proteomes" id="UP001470230">
    <property type="component" value="Unassembled WGS sequence"/>
</dbReference>
<feature type="domain" description="Dynein heavy chain coiled coil stalk" evidence="2">
    <location>
        <begin position="280"/>
        <end position="508"/>
    </location>
</feature>
<dbReference type="PANTHER" id="PTHR10676">
    <property type="entry name" value="DYNEIN HEAVY CHAIN FAMILY PROTEIN"/>
    <property type="match status" value="1"/>
</dbReference>
<feature type="domain" description="Dynein heavy chain 3 AAA+ lid" evidence="4">
    <location>
        <begin position="16"/>
        <end position="92"/>
    </location>
</feature>
<proteinExistence type="predicted"/>
<feature type="coiled-coil region" evidence="1">
    <location>
        <begin position="466"/>
        <end position="507"/>
    </location>
</feature>
<dbReference type="Pfam" id="PF17857">
    <property type="entry name" value="AAA_lid_1"/>
    <property type="match status" value="1"/>
</dbReference>
<reference evidence="5 6" key="1">
    <citation type="submission" date="2024-04" db="EMBL/GenBank/DDBJ databases">
        <title>Tritrichomonas musculus Genome.</title>
        <authorList>
            <person name="Alves-Ferreira E."/>
            <person name="Grigg M."/>
            <person name="Lorenzi H."/>
            <person name="Galac M."/>
        </authorList>
    </citation>
    <scope>NUCLEOTIDE SEQUENCE [LARGE SCALE GENOMIC DNA]</scope>
    <source>
        <strain evidence="5 6">EAF2021</strain>
    </source>
</reference>
<dbReference type="Gene3D" id="1.20.920.30">
    <property type="match status" value="1"/>
</dbReference>
<feature type="domain" description="Dynein heavy chain AAA module D4" evidence="3">
    <location>
        <begin position="139"/>
        <end position="219"/>
    </location>
</feature>
<evidence type="ECO:0000259" key="3">
    <source>
        <dbReference type="Pfam" id="PF12780"/>
    </source>
</evidence>
<keyword evidence="6" id="KW-1185">Reference proteome</keyword>
<feature type="coiled-coil region" evidence="1">
    <location>
        <begin position="307"/>
        <end position="334"/>
    </location>
</feature>
<evidence type="ECO:0000259" key="4">
    <source>
        <dbReference type="Pfam" id="PF17857"/>
    </source>
</evidence>
<evidence type="ECO:0000259" key="2">
    <source>
        <dbReference type="Pfam" id="PF12777"/>
    </source>
</evidence>